<dbReference type="GO" id="GO:0015074">
    <property type="term" value="P:DNA integration"/>
    <property type="evidence" value="ECO:0007669"/>
    <property type="project" value="InterPro"/>
</dbReference>
<dbReference type="OrthoDB" id="9774685at2"/>
<keyword evidence="4" id="KW-1185">Reference proteome</keyword>
<comment type="caution">
    <text evidence="3">The sequence shown here is derived from an EMBL/GenBank/DDBJ whole genome shotgun (WGS) entry which is preliminary data.</text>
</comment>
<dbReference type="EMBL" id="AAQJ02000001">
    <property type="protein sequence ID" value="EDP46135.1"/>
    <property type="molecule type" value="Genomic_DNA"/>
</dbReference>
<dbReference type="Proteomes" id="UP000054075">
    <property type="component" value="Unassembled WGS sequence"/>
</dbReference>
<dbReference type="RefSeq" id="WP_006035121.1">
    <property type="nucleotide sequence ID" value="NZ_AAQJ02000001.1"/>
</dbReference>
<evidence type="ECO:0000313" key="3">
    <source>
        <dbReference type="EMBL" id="EDP46197.1"/>
    </source>
</evidence>
<dbReference type="PANTHER" id="PTHR47515:SF2">
    <property type="entry name" value="INTEGRASE CORE DOMAIN PROTEIN"/>
    <property type="match status" value="1"/>
</dbReference>
<dbReference type="PANTHER" id="PTHR47515">
    <property type="entry name" value="LOW CALCIUM RESPONSE LOCUS PROTEIN T"/>
    <property type="match status" value="1"/>
</dbReference>
<organism evidence="3 4">
    <name type="scientific">Rickettsiella grylli</name>
    <dbReference type="NCBI Taxonomy" id="59196"/>
    <lineage>
        <taxon>Bacteria</taxon>
        <taxon>Pseudomonadati</taxon>
        <taxon>Pseudomonadota</taxon>
        <taxon>Gammaproteobacteria</taxon>
        <taxon>Legionellales</taxon>
        <taxon>Coxiellaceae</taxon>
        <taxon>Rickettsiella</taxon>
    </lineage>
</organism>
<dbReference type="InterPro" id="IPR001584">
    <property type="entry name" value="Integrase_cat-core"/>
</dbReference>
<reference evidence="3 4" key="2">
    <citation type="submission" date="2007-10" db="EMBL/GenBank/DDBJ databases">
        <authorList>
            <person name="Myers G.S."/>
        </authorList>
    </citation>
    <scope>NUCLEOTIDE SEQUENCE [LARGE SCALE GENOMIC DNA]</scope>
</reference>
<dbReference type="GO" id="GO:0003676">
    <property type="term" value="F:nucleic acid binding"/>
    <property type="evidence" value="ECO:0007669"/>
    <property type="project" value="InterPro"/>
</dbReference>
<dbReference type="STRING" id="59196.RICGR_0001"/>
<sequence>MAAKQISINRACRVARINRINFDYKSRLTQANEAIKALLKQLSTEHPRYGFKKLFQMIKAQGYMINHKRVYRLYCELRLNLKRKNKKRLPSRLKQSLRQPMYLNECWSLDFMSDALFTGKRLPTVNVIDNYNREGLGIEIGFSMPAQRVTRWLDTITAIKGYPNVIRVDNGPENLSKHFLSWAKQHQVIVQYIQPGKTAQNA</sequence>
<dbReference type="Pfam" id="PF00665">
    <property type="entry name" value="rve"/>
    <property type="match status" value="1"/>
</dbReference>
<dbReference type="Pfam" id="PF13276">
    <property type="entry name" value="HTH_21"/>
    <property type="match status" value="1"/>
</dbReference>
<dbReference type="InterPro" id="IPR025948">
    <property type="entry name" value="HTH-like_dom"/>
</dbReference>
<dbReference type="InterPro" id="IPR012337">
    <property type="entry name" value="RNaseH-like_sf"/>
</dbReference>
<dbReference type="SUPFAM" id="SSF53098">
    <property type="entry name" value="Ribonuclease H-like"/>
    <property type="match status" value="1"/>
</dbReference>
<proteinExistence type="predicted"/>
<dbReference type="EMBL" id="AAQJ02000001">
    <property type="protein sequence ID" value="EDP46197.1"/>
    <property type="molecule type" value="Genomic_DNA"/>
</dbReference>
<reference evidence="3 4" key="1">
    <citation type="submission" date="2006-04" db="EMBL/GenBank/DDBJ databases">
        <authorList>
            <person name="Seshadri R."/>
            <person name="Federici B.A."/>
        </authorList>
    </citation>
    <scope>NUCLEOTIDE SEQUENCE [LARGE SCALE GENOMIC DNA]</scope>
</reference>
<protein>
    <submittedName>
        <fullName evidence="3">Transposase B</fullName>
    </submittedName>
</protein>
<dbReference type="Gene3D" id="3.30.420.10">
    <property type="entry name" value="Ribonuclease H-like superfamily/Ribonuclease H"/>
    <property type="match status" value="1"/>
</dbReference>
<evidence type="ECO:0000313" key="2">
    <source>
        <dbReference type="EMBL" id="EDP46135.1"/>
    </source>
</evidence>
<dbReference type="PROSITE" id="PS50994">
    <property type="entry name" value="INTEGRASE"/>
    <property type="match status" value="1"/>
</dbReference>
<accession>A8PK10</accession>
<feature type="domain" description="Integrase catalytic" evidence="1">
    <location>
        <begin position="96"/>
        <end position="202"/>
    </location>
</feature>
<evidence type="ECO:0000259" key="1">
    <source>
        <dbReference type="PROSITE" id="PS50994"/>
    </source>
</evidence>
<name>A8PK10_9COXI</name>
<gene>
    <name evidence="3" type="ORF">RICGR_0001</name>
    <name evidence="2" type="ORF">RICGR_1535</name>
</gene>
<evidence type="ECO:0000313" key="4">
    <source>
        <dbReference type="Proteomes" id="UP000054075"/>
    </source>
</evidence>
<dbReference type="AlphaFoldDB" id="A8PK10"/>
<dbReference type="InterPro" id="IPR036397">
    <property type="entry name" value="RNaseH_sf"/>
</dbReference>
<dbReference type="eggNOG" id="COG2801">
    <property type="taxonomic scope" value="Bacteria"/>
</dbReference>